<keyword evidence="3" id="KW-0808">Transferase</keyword>
<reference evidence="3 4" key="2">
    <citation type="submission" date="2024-05" db="EMBL/GenBank/DDBJ databases">
        <authorList>
            <person name="Chen Y."/>
            <person name="Shah S."/>
            <person name="Dougan E. K."/>
            <person name="Thang M."/>
            <person name="Chan C."/>
        </authorList>
    </citation>
    <scope>NUCLEOTIDE SEQUENCE [LARGE SCALE GENOMIC DNA]</scope>
</reference>
<evidence type="ECO:0000313" key="4">
    <source>
        <dbReference type="Proteomes" id="UP001152797"/>
    </source>
</evidence>
<organism evidence="2">
    <name type="scientific">Cladocopium goreaui</name>
    <dbReference type="NCBI Taxonomy" id="2562237"/>
    <lineage>
        <taxon>Eukaryota</taxon>
        <taxon>Sar</taxon>
        <taxon>Alveolata</taxon>
        <taxon>Dinophyceae</taxon>
        <taxon>Suessiales</taxon>
        <taxon>Symbiodiniaceae</taxon>
        <taxon>Cladocopium</taxon>
    </lineage>
</organism>
<comment type="caution">
    <text evidence="2">The sequence shown here is derived from an EMBL/GenBank/DDBJ whole genome shotgun (WGS) entry which is preliminary data.</text>
</comment>
<accession>A0A9P1D9G5</accession>
<feature type="compositionally biased region" description="Low complexity" evidence="1">
    <location>
        <begin position="1285"/>
        <end position="1295"/>
    </location>
</feature>
<dbReference type="OrthoDB" id="412157at2759"/>
<keyword evidence="3" id="KW-0548">Nucleotidyltransferase</keyword>
<keyword evidence="4" id="KW-1185">Reference proteome</keyword>
<dbReference type="Gene3D" id="3.30.70.270">
    <property type="match status" value="1"/>
</dbReference>
<reference evidence="2" key="1">
    <citation type="submission" date="2022-10" db="EMBL/GenBank/DDBJ databases">
        <authorList>
            <person name="Chen Y."/>
            <person name="Dougan E. K."/>
            <person name="Chan C."/>
            <person name="Rhodes N."/>
            <person name="Thang M."/>
        </authorList>
    </citation>
    <scope>NUCLEOTIDE SEQUENCE</scope>
</reference>
<proteinExistence type="predicted"/>
<dbReference type="SUPFAM" id="SSF56672">
    <property type="entry name" value="DNA/RNA polymerases"/>
    <property type="match status" value="1"/>
</dbReference>
<dbReference type="EMBL" id="CAMXCT010003541">
    <property type="protein sequence ID" value="CAI4004983.1"/>
    <property type="molecule type" value="Genomic_DNA"/>
</dbReference>
<dbReference type="Proteomes" id="UP001152797">
    <property type="component" value="Unassembled WGS sequence"/>
</dbReference>
<feature type="region of interest" description="Disordered" evidence="1">
    <location>
        <begin position="427"/>
        <end position="473"/>
    </location>
</feature>
<dbReference type="EMBL" id="CAMXCT030003541">
    <property type="protein sequence ID" value="CAL4792295.1"/>
    <property type="molecule type" value="Genomic_DNA"/>
</dbReference>
<feature type="region of interest" description="Disordered" evidence="1">
    <location>
        <begin position="156"/>
        <end position="186"/>
    </location>
</feature>
<feature type="region of interest" description="Disordered" evidence="1">
    <location>
        <begin position="1246"/>
        <end position="1310"/>
    </location>
</feature>
<dbReference type="GO" id="GO:0003964">
    <property type="term" value="F:RNA-directed DNA polymerase activity"/>
    <property type="evidence" value="ECO:0007669"/>
    <property type="project" value="UniProtKB-KW"/>
</dbReference>
<keyword evidence="3" id="KW-0695">RNA-directed DNA polymerase</keyword>
<gene>
    <name evidence="2" type="ORF">C1SCF055_LOCUS30741</name>
</gene>
<dbReference type="EMBL" id="CAMXCT020003541">
    <property type="protein sequence ID" value="CAL1158358.1"/>
    <property type="molecule type" value="Genomic_DNA"/>
</dbReference>
<protein>
    <submittedName>
        <fullName evidence="3">Reverse transcriptase domain-containing protein</fullName>
    </submittedName>
</protein>
<dbReference type="InterPro" id="IPR043502">
    <property type="entry name" value="DNA/RNA_pol_sf"/>
</dbReference>
<dbReference type="Gene3D" id="3.10.10.10">
    <property type="entry name" value="HIV Type 1 Reverse Transcriptase, subunit A, domain 1"/>
    <property type="match status" value="1"/>
</dbReference>
<name>A0A9P1D9G5_9DINO</name>
<dbReference type="InterPro" id="IPR043128">
    <property type="entry name" value="Rev_trsase/Diguanyl_cyclase"/>
</dbReference>
<evidence type="ECO:0000313" key="2">
    <source>
        <dbReference type="EMBL" id="CAI4004983.1"/>
    </source>
</evidence>
<evidence type="ECO:0000313" key="3">
    <source>
        <dbReference type="EMBL" id="CAL4792295.1"/>
    </source>
</evidence>
<evidence type="ECO:0000256" key="1">
    <source>
        <dbReference type="SAM" id="MobiDB-lite"/>
    </source>
</evidence>
<feature type="compositionally biased region" description="Basic and acidic residues" evidence="1">
    <location>
        <begin position="442"/>
        <end position="453"/>
    </location>
</feature>
<sequence length="1390" mass="153707">MWVSLDRISVCNRQTEFLLDTPDWFSIQIFIVSNLEPAETHRFLRSCLALLIEQKDLLLSGTALRMKTLTQYKAMQTETGDSFEDSGSGNLDDRSDRGRQLELSFDGNLFGADAEHSDTDFGFEHVGETVLQGYNDLESNFDVTDSSTAFGVLRSAASARDDSSKGRSKRTADASNLGAAQVPRGPVLDNGNFSQMLHDAFIKTAEPMSVVMPWEKGVAKTIFSKGRDSLKVQKQQLRGWVQTSDILAQNVVAPEPKMVEAPSVALSGALFERALSVVTDKSFLEKRQEALDVAIDKWFSIIRINLLGSEVGQTIIGHGGNIQEQKLGAYETIEAIIGVRSRTTAISRANALLKFFRWRADFTEDDGKPVTEQAAWNYVAKLRSDGAAPTRASSFLAACGYALHVGYCAEEGGLQTELGVSNVVKVEDDSPSQEIAGDNEEMDKGDISEHHSSSSDSSAEESSSSEEEVSTRHLTMASLLDSEAQFIQRTLDLKLSDELKRSHEVLTQKSPSKMLDISSESLIVKEKTEVQDMVVSSALQVQEALQRRGYSRCSVSQTVAADKLVWQALLEDGVQPKRDDAGVLALDTKLLSALESYRVDKAIATAKKLDLTVKEDQKIFKQWMKSPLVVGLFWEQKTGIEQAWGIPFLPEEFIQEAVNRGHPKLISTLVPPVLMEAVFHNFQNGDLSHLPRLRAEWFSKWTARANELTAEELQWKASMPDHIANILKPKRLLLWKEILLDIGYPDADVVSELSNGTELVGEVPTYGIFEKTFKPEETTVESLCKAAKPIKRKQYYSCRSSGDAEIDELVWKKTQEEVELGWASGPLDVTDLPEDAIVSRRFGLRQPGKIRLIDDLSASNVNQTVQCAESPKPQSIDFVAALLLTILKSSGGAKIKGRSFDLKSAYKQLAIAESSLQFAFVTVYSPYKKKAEVYQLLATPFGATRSVYSFLRISHAIWYTGVKALKIMWSVFFDDYVVFSQESHVNNTETTVELLFKLLGWKFAVDGDKATCFDDEFSALGVRINLVDAHLGRINFINTEKRIRELSDAIGDIIKKGKMTVLESQKLRGRMQFADGQVLGRLGKLCMKAITNHAFKNRGDKLEKQTVDALRAPGTDGYLCKRSCTSDEISAFINKVLKIADSDKLTSHSFKHTTLSWASSYGLDEPARTLLGHHELQGARAMAVYSRDMLTRPLQLYCSMLKNIRGDHFRPDASRTSRMLDLMKIQQGETAGKDADAALRTVAAAKDHRVETDDDVAPTTPLEDAASSARGSKRQGGDESENDSDSLASTSSSSSDADDDTAPEAARRDDFIEGPVLRNIKSHVVHKCSTVDGRTLCNRLTSAATFELLEEGCSTLNARCSRCFKGQVITTPSAMAEALDAAKAKRLKRD</sequence>